<dbReference type="Ensembl" id="ENSCANT00000055168.1">
    <property type="protein sequence ID" value="ENSCANP00000031947.1"/>
    <property type="gene ID" value="ENSCANG00000039626.1"/>
</dbReference>
<keyword evidence="5" id="KW-1185">Reference proteome</keyword>
<reference evidence="4" key="1">
    <citation type="submission" date="2025-08" db="UniProtKB">
        <authorList>
            <consortium name="Ensembl"/>
        </authorList>
    </citation>
    <scope>IDENTIFICATION</scope>
</reference>
<dbReference type="GO" id="GO:0043420">
    <property type="term" value="P:anthranilate metabolic process"/>
    <property type="evidence" value="ECO:0007669"/>
    <property type="project" value="TreeGrafter"/>
</dbReference>
<dbReference type="Proteomes" id="UP000233080">
    <property type="component" value="Unassembled WGS sequence"/>
</dbReference>
<dbReference type="GO" id="GO:0030429">
    <property type="term" value="F:kynureninase activity"/>
    <property type="evidence" value="ECO:0007669"/>
    <property type="project" value="InterPro"/>
</dbReference>
<evidence type="ECO:0000256" key="3">
    <source>
        <dbReference type="ARBA" id="ARBA00022898"/>
    </source>
</evidence>
<evidence type="ECO:0000256" key="1">
    <source>
        <dbReference type="ARBA" id="ARBA00022642"/>
    </source>
</evidence>
<sequence>MEPSPLELPADTVQRIATELKCHPMDERVALHLDEVDKLRHFRECFYIPKIQDLPPVDLSLVNKDENAIYFLGNSLGLQPKMVKTYLEEELDKWAKIAAYGHEVGKRPWITGDESIVGLMKDIVGNMYNLKSPC</sequence>
<protein>
    <submittedName>
        <fullName evidence="4">Kynureninase</fullName>
    </submittedName>
</protein>
<evidence type="ECO:0000313" key="5">
    <source>
        <dbReference type="Proteomes" id="UP000233080"/>
    </source>
</evidence>
<dbReference type="InterPro" id="IPR010111">
    <property type="entry name" value="Kynureninase"/>
</dbReference>
<name>A0A2K5JSY0_COLAP</name>
<reference evidence="4" key="2">
    <citation type="submission" date="2025-09" db="UniProtKB">
        <authorList>
            <consortium name="Ensembl"/>
        </authorList>
    </citation>
    <scope>IDENTIFICATION</scope>
</reference>
<dbReference type="InterPro" id="IPR015421">
    <property type="entry name" value="PyrdxlP-dep_Trfase_major"/>
</dbReference>
<dbReference type="Gene3D" id="3.40.640.10">
    <property type="entry name" value="Type I PLP-dependent aspartate aminotransferase-like (Major domain)"/>
    <property type="match status" value="1"/>
</dbReference>
<keyword evidence="1" id="KW-0662">Pyridine nucleotide biosynthesis</keyword>
<dbReference type="InterPro" id="IPR015422">
    <property type="entry name" value="PyrdxlP-dep_Trfase_small"/>
</dbReference>
<proteinExistence type="predicted"/>
<dbReference type="GO" id="GO:0005737">
    <property type="term" value="C:cytoplasm"/>
    <property type="evidence" value="ECO:0007669"/>
    <property type="project" value="InterPro"/>
</dbReference>
<dbReference type="Gene3D" id="3.90.1150.10">
    <property type="entry name" value="Aspartate Aminotransferase, domain 1"/>
    <property type="match status" value="1"/>
</dbReference>
<dbReference type="PANTHER" id="PTHR14084:SF0">
    <property type="entry name" value="KYNURENINASE"/>
    <property type="match status" value="1"/>
</dbReference>
<dbReference type="GO" id="GO:0009435">
    <property type="term" value="P:NAD+ biosynthetic process"/>
    <property type="evidence" value="ECO:0007669"/>
    <property type="project" value="InterPro"/>
</dbReference>
<evidence type="ECO:0000256" key="2">
    <source>
        <dbReference type="ARBA" id="ARBA00022801"/>
    </source>
</evidence>
<keyword evidence="3" id="KW-0663">Pyridoxal phosphate</keyword>
<organism evidence="4 5">
    <name type="scientific">Colobus angolensis palliatus</name>
    <name type="common">Peters' Angolan colobus</name>
    <dbReference type="NCBI Taxonomy" id="336983"/>
    <lineage>
        <taxon>Eukaryota</taxon>
        <taxon>Metazoa</taxon>
        <taxon>Chordata</taxon>
        <taxon>Craniata</taxon>
        <taxon>Vertebrata</taxon>
        <taxon>Euteleostomi</taxon>
        <taxon>Mammalia</taxon>
        <taxon>Eutheria</taxon>
        <taxon>Euarchontoglires</taxon>
        <taxon>Primates</taxon>
        <taxon>Haplorrhini</taxon>
        <taxon>Catarrhini</taxon>
        <taxon>Cercopithecidae</taxon>
        <taxon>Colobinae</taxon>
        <taxon>Colobus</taxon>
    </lineage>
</organism>
<dbReference type="PANTHER" id="PTHR14084">
    <property type="entry name" value="KYNURENINASE"/>
    <property type="match status" value="1"/>
</dbReference>
<dbReference type="FunFam" id="3.90.1150.10:FF:000104">
    <property type="entry name" value="Kynureninase, putative"/>
    <property type="match status" value="1"/>
</dbReference>
<accession>A0A2K5JSY0</accession>
<keyword evidence="2" id="KW-0378">Hydrolase</keyword>
<dbReference type="GO" id="GO:0030170">
    <property type="term" value="F:pyridoxal phosphate binding"/>
    <property type="evidence" value="ECO:0007669"/>
    <property type="project" value="InterPro"/>
</dbReference>
<dbReference type="AlphaFoldDB" id="A0A2K5JSY0"/>
<evidence type="ECO:0000313" key="4">
    <source>
        <dbReference type="Ensembl" id="ENSCANP00000031947.1"/>
    </source>
</evidence>
<dbReference type="GO" id="GO:0019441">
    <property type="term" value="P:L-tryptophan catabolic process to kynurenine"/>
    <property type="evidence" value="ECO:0007669"/>
    <property type="project" value="TreeGrafter"/>
</dbReference>